<keyword evidence="3" id="KW-1185">Reference proteome</keyword>
<protein>
    <submittedName>
        <fullName evidence="2">Uncharacterized protein</fullName>
    </submittedName>
</protein>
<accession>A0ABR8HJ00</accession>
<dbReference type="Proteomes" id="UP000606396">
    <property type="component" value="Unassembled WGS sequence"/>
</dbReference>
<evidence type="ECO:0000256" key="1">
    <source>
        <dbReference type="SAM" id="MobiDB-lite"/>
    </source>
</evidence>
<dbReference type="EMBL" id="JACJTC010000024">
    <property type="protein sequence ID" value="MBD2615194.1"/>
    <property type="molecule type" value="Genomic_DNA"/>
</dbReference>
<reference evidence="2 3" key="1">
    <citation type="journal article" date="2020" name="ISME J.">
        <title>Comparative genomics reveals insights into cyanobacterial evolution and habitat adaptation.</title>
        <authorList>
            <person name="Chen M.Y."/>
            <person name="Teng W.K."/>
            <person name="Zhao L."/>
            <person name="Hu C.X."/>
            <person name="Zhou Y.K."/>
            <person name="Han B.P."/>
            <person name="Song L.R."/>
            <person name="Shu W.S."/>
        </authorList>
    </citation>
    <scope>NUCLEOTIDE SEQUENCE [LARGE SCALE GENOMIC DNA]</scope>
    <source>
        <strain evidence="2 3">FACHB-252</strain>
    </source>
</reference>
<evidence type="ECO:0000313" key="2">
    <source>
        <dbReference type="EMBL" id="MBD2615194.1"/>
    </source>
</evidence>
<feature type="compositionally biased region" description="Polar residues" evidence="1">
    <location>
        <begin position="68"/>
        <end position="85"/>
    </location>
</feature>
<sequence>MKKTTFNTFVFEMTDEDWFNLGKSDAWAGRFKMSPEQDSQAASMYDLGYSEGKTQRPPIQTIKEESGVRSQNSEYSNQKSLKSNI</sequence>
<proteinExistence type="predicted"/>
<evidence type="ECO:0000313" key="3">
    <source>
        <dbReference type="Proteomes" id="UP000606396"/>
    </source>
</evidence>
<organism evidence="2 3">
    <name type="scientific">Nostoc punctiforme FACHB-252</name>
    <dbReference type="NCBI Taxonomy" id="1357509"/>
    <lineage>
        <taxon>Bacteria</taxon>
        <taxon>Bacillati</taxon>
        <taxon>Cyanobacteriota</taxon>
        <taxon>Cyanophyceae</taxon>
        <taxon>Nostocales</taxon>
        <taxon>Nostocaceae</taxon>
        <taxon>Nostoc</taxon>
    </lineage>
</organism>
<comment type="caution">
    <text evidence="2">The sequence shown here is derived from an EMBL/GenBank/DDBJ whole genome shotgun (WGS) entry which is preliminary data.</text>
</comment>
<name>A0ABR8HJ00_NOSPU</name>
<gene>
    <name evidence="2" type="ORF">H6G94_28745</name>
</gene>
<feature type="region of interest" description="Disordered" evidence="1">
    <location>
        <begin position="42"/>
        <end position="85"/>
    </location>
</feature>